<evidence type="ECO:0008006" key="11">
    <source>
        <dbReference type="Google" id="ProtNLM"/>
    </source>
</evidence>
<dbReference type="Pfam" id="PF13920">
    <property type="entry name" value="zf-C3HC4_3"/>
    <property type="match status" value="1"/>
</dbReference>
<dbReference type="VEuPathDB" id="FungiDB:PAAG_12565"/>
<feature type="compositionally biased region" description="Polar residues" evidence="5">
    <location>
        <begin position="413"/>
        <end position="426"/>
    </location>
</feature>
<evidence type="ECO:0000256" key="2">
    <source>
        <dbReference type="ARBA" id="ARBA00022490"/>
    </source>
</evidence>
<dbReference type="InterPro" id="IPR008974">
    <property type="entry name" value="TRAF-like"/>
</dbReference>
<keyword evidence="4" id="KW-0479">Metal-binding</keyword>
<dbReference type="EMBL" id="KN294026">
    <property type="protein sequence ID" value="KGQ00770.1"/>
    <property type="molecule type" value="Genomic_DNA"/>
</dbReference>
<feature type="compositionally biased region" description="Basic and acidic residues" evidence="5">
    <location>
        <begin position="442"/>
        <end position="452"/>
    </location>
</feature>
<dbReference type="RefSeq" id="XP_015702348.1">
    <property type="nucleotide sequence ID" value="XM_015848042.1"/>
</dbReference>
<dbReference type="GeneID" id="9092828"/>
<evidence type="ECO:0000256" key="1">
    <source>
        <dbReference type="ARBA" id="ARBA00004496"/>
    </source>
</evidence>
<dbReference type="GO" id="GO:0008270">
    <property type="term" value="F:zinc ion binding"/>
    <property type="evidence" value="ECO:0007669"/>
    <property type="project" value="UniProtKB-KW"/>
</dbReference>
<evidence type="ECO:0000259" key="7">
    <source>
        <dbReference type="PROSITE" id="PS50144"/>
    </source>
</evidence>
<dbReference type="GO" id="GO:0016579">
    <property type="term" value="P:protein deubiquitination"/>
    <property type="evidence" value="ECO:0007669"/>
    <property type="project" value="InterPro"/>
</dbReference>
<keyword evidence="4" id="KW-0863">Zinc-finger</keyword>
<dbReference type="OrthoDB" id="294378at2759"/>
<dbReference type="SUPFAM" id="SSF82185">
    <property type="entry name" value="Histone H3 K4-specific methyltransferase SET7/9 N-terminal domain"/>
    <property type="match status" value="1"/>
</dbReference>
<dbReference type="SUPFAM" id="SSF54001">
    <property type="entry name" value="Cysteine proteinases"/>
    <property type="match status" value="1"/>
</dbReference>
<dbReference type="InterPro" id="IPR003409">
    <property type="entry name" value="MORN"/>
</dbReference>
<dbReference type="PROSITE" id="PS50089">
    <property type="entry name" value="ZF_RING_2"/>
    <property type="match status" value="1"/>
</dbReference>
<feature type="region of interest" description="Disordered" evidence="5">
    <location>
        <begin position="1044"/>
        <end position="1153"/>
    </location>
</feature>
<keyword evidence="4" id="KW-0862">Zinc</keyword>
<dbReference type="PROSITE" id="PS50144">
    <property type="entry name" value="MATH"/>
    <property type="match status" value="1"/>
</dbReference>
<evidence type="ECO:0000256" key="4">
    <source>
        <dbReference type="PROSITE-ProRule" id="PRU00175"/>
    </source>
</evidence>
<dbReference type="PANTHER" id="PTHR43215">
    <property type="entry name" value="RADIAL SPOKE HEAD 1 HOMOLOG"/>
    <property type="match status" value="1"/>
</dbReference>
<dbReference type="GO" id="GO:0005737">
    <property type="term" value="C:cytoplasm"/>
    <property type="evidence" value="ECO:0007669"/>
    <property type="project" value="UniProtKB-SubCell"/>
</dbReference>
<protein>
    <recommendedName>
        <fullName evidence="11">MATH and UCH domain-containing protein</fullName>
    </recommendedName>
</protein>
<gene>
    <name evidence="9" type="ORF">PAAG_12565</name>
</gene>
<dbReference type="eggNOG" id="KOG0229">
    <property type="taxonomic scope" value="Eukaryota"/>
</dbReference>
<keyword evidence="2" id="KW-0963">Cytoplasm</keyword>
<dbReference type="Gene3D" id="3.90.70.10">
    <property type="entry name" value="Cysteine proteinases"/>
    <property type="match status" value="1"/>
</dbReference>
<evidence type="ECO:0000259" key="8">
    <source>
        <dbReference type="PROSITE" id="PS50235"/>
    </source>
</evidence>
<dbReference type="InterPro" id="IPR038765">
    <property type="entry name" value="Papain-like_cys_pep_sf"/>
</dbReference>
<evidence type="ECO:0000313" key="10">
    <source>
        <dbReference type="Proteomes" id="UP000002059"/>
    </source>
</evidence>
<dbReference type="Gene3D" id="2.60.210.10">
    <property type="entry name" value="Apoptosis, Tumor Necrosis Factor Receptor Associated Protein 2, Chain A"/>
    <property type="match status" value="1"/>
</dbReference>
<dbReference type="PANTHER" id="PTHR43215:SF14">
    <property type="entry name" value="RADIAL SPOKE HEAD 1 HOMOLOG"/>
    <property type="match status" value="1"/>
</dbReference>
<feature type="compositionally biased region" description="Polar residues" evidence="5">
    <location>
        <begin position="1110"/>
        <end position="1140"/>
    </location>
</feature>
<dbReference type="CDD" id="cd02257">
    <property type="entry name" value="Peptidase_C19"/>
    <property type="match status" value="1"/>
</dbReference>
<dbReference type="KEGG" id="pbl:PAAG_12565"/>
<accession>A0A0A2V3Q4</accession>
<feature type="compositionally biased region" description="Low complexity" evidence="5">
    <location>
        <begin position="14"/>
        <end position="26"/>
    </location>
</feature>
<feature type="region of interest" description="Disordered" evidence="5">
    <location>
        <begin position="413"/>
        <end position="459"/>
    </location>
</feature>
<feature type="domain" description="MATH" evidence="7">
    <location>
        <begin position="313"/>
        <end position="533"/>
    </location>
</feature>
<dbReference type="InterPro" id="IPR002083">
    <property type="entry name" value="MATH/TRAF_dom"/>
</dbReference>
<dbReference type="OMA" id="FHPDLDD"/>
<feature type="compositionally biased region" description="Low complexity" evidence="5">
    <location>
        <begin position="238"/>
        <end position="253"/>
    </location>
</feature>
<dbReference type="AlphaFoldDB" id="A0A0A2V3Q4"/>
<dbReference type="SMART" id="SM00698">
    <property type="entry name" value="MORN"/>
    <property type="match status" value="4"/>
</dbReference>
<evidence type="ECO:0000313" key="9">
    <source>
        <dbReference type="EMBL" id="KGQ00770.1"/>
    </source>
</evidence>
<feature type="compositionally biased region" description="Polar residues" evidence="5">
    <location>
        <begin position="1051"/>
        <end position="1062"/>
    </location>
</feature>
<dbReference type="Proteomes" id="UP000002059">
    <property type="component" value="Partially assembled WGS sequence"/>
</dbReference>
<dbReference type="STRING" id="502779.A0A0A2V3Q4"/>
<feature type="compositionally biased region" description="Polar residues" evidence="5">
    <location>
        <begin position="1091"/>
        <end position="1101"/>
    </location>
</feature>
<feature type="compositionally biased region" description="Polar residues" evidence="5">
    <location>
        <begin position="224"/>
        <end position="237"/>
    </location>
</feature>
<reference evidence="9 10" key="1">
    <citation type="journal article" date="2011" name="PLoS Genet.">
        <title>Comparative genomic analysis of human fungal pathogens causing paracoccidioidomycosis.</title>
        <authorList>
            <person name="Desjardins C.A."/>
            <person name="Champion M.D."/>
            <person name="Holder J.W."/>
            <person name="Muszewska A."/>
            <person name="Goldberg J."/>
            <person name="Bailao A.M."/>
            <person name="Brigido M.M."/>
            <person name="Ferreira M.E."/>
            <person name="Garcia A.M."/>
            <person name="Grynberg M."/>
            <person name="Gujja S."/>
            <person name="Heiman D.I."/>
            <person name="Henn M.R."/>
            <person name="Kodira C.D."/>
            <person name="Leon-Narvaez H."/>
            <person name="Longo L.V."/>
            <person name="Ma L.J."/>
            <person name="Malavazi I."/>
            <person name="Matsuo A.L."/>
            <person name="Morais F.V."/>
            <person name="Pereira M."/>
            <person name="Rodriguez-Brito S."/>
            <person name="Sakthikumar S."/>
            <person name="Salem-Izacc S.M."/>
            <person name="Sykes S.M."/>
            <person name="Teixeira M.M."/>
            <person name="Vallejo M.C."/>
            <person name="Walter M.E."/>
            <person name="Yandava C."/>
            <person name="Young S."/>
            <person name="Zeng Q."/>
            <person name="Zucker J."/>
            <person name="Felipe M.S."/>
            <person name="Goldman G.H."/>
            <person name="Haas B.J."/>
            <person name="McEwen J.G."/>
            <person name="Nino-Vega G."/>
            <person name="Puccia R."/>
            <person name="San-Blas G."/>
            <person name="Soares C.M."/>
            <person name="Birren B.W."/>
            <person name="Cuomo C.A."/>
        </authorList>
    </citation>
    <scope>NUCLEOTIDE SEQUENCE [LARGE SCALE GENOMIC DNA]</scope>
    <source>
        <strain evidence="10">ATCC MYA-826 / Pb01</strain>
    </source>
</reference>
<name>A0A0A2V3Q4_PARBA</name>
<dbReference type="InterPro" id="IPR001841">
    <property type="entry name" value="Znf_RING"/>
</dbReference>
<keyword evidence="10" id="KW-1185">Reference proteome</keyword>
<dbReference type="Pfam" id="PF00443">
    <property type="entry name" value="UCH"/>
    <property type="match status" value="1"/>
</dbReference>
<evidence type="ECO:0000259" key="6">
    <source>
        <dbReference type="PROSITE" id="PS50089"/>
    </source>
</evidence>
<feature type="region of interest" description="Disordered" evidence="5">
    <location>
        <begin position="1226"/>
        <end position="1265"/>
    </location>
</feature>
<dbReference type="Gene3D" id="2.20.110.10">
    <property type="entry name" value="Histone H3 K4-specific methyltransferase SET7/9 N-terminal domain"/>
    <property type="match status" value="2"/>
</dbReference>
<evidence type="ECO:0000256" key="3">
    <source>
        <dbReference type="ARBA" id="ARBA00022737"/>
    </source>
</evidence>
<feature type="compositionally biased region" description="Polar residues" evidence="5">
    <location>
        <begin position="120"/>
        <end position="141"/>
    </location>
</feature>
<dbReference type="HOGENOM" id="CLU_002789_0_0_1"/>
<dbReference type="SUPFAM" id="SSF57850">
    <property type="entry name" value="RING/U-box"/>
    <property type="match status" value="1"/>
</dbReference>
<organism evidence="9 10">
    <name type="scientific">Paracoccidioides lutzii (strain ATCC MYA-826 / Pb01)</name>
    <name type="common">Paracoccidioides brasiliensis</name>
    <dbReference type="NCBI Taxonomy" id="502779"/>
    <lineage>
        <taxon>Eukaryota</taxon>
        <taxon>Fungi</taxon>
        <taxon>Dikarya</taxon>
        <taxon>Ascomycota</taxon>
        <taxon>Pezizomycotina</taxon>
        <taxon>Eurotiomycetes</taxon>
        <taxon>Eurotiomycetidae</taxon>
        <taxon>Onygenales</taxon>
        <taxon>Ajellomycetaceae</taxon>
        <taxon>Paracoccidioides</taxon>
    </lineage>
</organism>
<dbReference type="Gene3D" id="3.30.40.10">
    <property type="entry name" value="Zinc/RING finger domain, C3HC4 (zinc finger)"/>
    <property type="match status" value="1"/>
</dbReference>
<sequence length="1564" mass="173581">MDVVFESPVNVERPVAPALPHSSSSPEHPRPRSPFSSQSVMPPSSAFQFNTFSTHTPTAPDRPSQVPDVESSLQVLVNSSASPRPHPAAAAVTSFTSSPNPHPSQLDPQRSLEEDAMDTTPDNTQLQPEEASSNSTPSGRNTEMDPARAAVSVMETDMEMETEQHTISTINTVPTERGPPENPTTPETGPLTVPEPTMIGVPATENNSPEPPSQGAPSEGPLSQELSSQEPPDTQTEQNSSPNSSQGNSQQPSVEEEEPADWADIEEDTSAPDEAELKEIESGDADYSALDYDYWEKTFYRELDDPEYKPAEKARLTWIFKGVRGTKENPNRAIIMRSPAAYIGGVYWTIKFFPRGNNTGSLSIYLETSSTPPQPDRVVPETEFKVFRGPPNAVLSDLVPEVDITIPATANSSKLSSAQSFTSQGNEKQDPAIEGDSEPAPTEEREGERKIESPSSSVAPRDWRVSAQIGVILYNPNEPRTAWMQSSCHQFNSHNVDWGWTTFHGPWDRIHQRQRGQRQALLRDDTLAFDAYIRVFDDPTQSLWWHSSDSEPIWDSLSLTGYRPMGDSVVKYSFEVAGLVSWLLLAPFREAIQSVDVLEHFTTPGVKPRPLCESLQKLLWALRCDYHPHLHVDTDLVTQTLRNLEEFSRDVMEFWERLRRSLELELVGTDALEKLSKIFDGQNVSRTITDTTSAEETAPSANCFHGDFNNSRIRIPAQSSDNIESGLKRYFNGKPGKWSLPAVLHVELARQIFDRASHHWNLISRRVGLDEELDLSGIVAKSRVGRYSLYGFVVHKGKRTSGQFYSILRPGGPGTRWLAFEDASDNKIECLTRKAAIDAHEGVLSEDARSHYDRSGRDVAVVVMYVRNDVLPQFLTGKIEPWKMAEPLRHYFHHGELPSISSSPISIEIYSLKDVSVVNNSLFDAHDLMATARSAGGFRHLTLPANTTFEAVRKKLALWYWKDEQEKKPEHIRMWQIDRPKLGFIPSLLLKNLPGLTYPLSYFNLNVLRLWVHILSEDDAKLFAMPTSTPSSKPFDYVDISEEAVEPANGPRTTTDQNSAQEPSVPETQDIGMTDWNPSVHPARQGDSDTADTISSNQPSETVLIGHEPGTQQHEASSSPDHNSPTDGPQDLNNSVTDDQMSGAEPDLNASQPAQSELVGANHNTAAVGNHEPAIDPGNGVISIPVTADIELQVQTTLEQSVDIQVGNENGSPQHANDNIDVATPTAAQEDSVMQDPPLPNTHFDSSSNENREPAAGLERQENRSNEADWSFADANWDLVPGSSQVYYFIQIFDSEKQELRVTGVFFARKKDTIKSSVRAALGWPYDKQFHLWHRVDGASILSISGSHKFSNIISIDLDGQCFIVGEVLPKSRCTTISEGGSLATPDLLAKYLWAFSRRHPTQALTGTKTVEATFNGEYYSGDFKKGYYHGKGTHISDTGATYTGDFVLGQRHGKGIMEFTSGDTYDGDWREDERHGQGTFIERKTGNKYVGGYRAGKRHGKGISYWEVADEEMDLCQICYSEDQDALFYSCGHVCACVSCAKQVDICPMCRKKVTSVVKIYRS</sequence>
<feature type="compositionally biased region" description="Low complexity" evidence="5">
    <location>
        <begin position="79"/>
        <end position="91"/>
    </location>
</feature>
<proteinExistence type="predicted"/>
<dbReference type="InterPro" id="IPR013083">
    <property type="entry name" value="Znf_RING/FYVE/PHD"/>
</dbReference>
<evidence type="ECO:0000256" key="5">
    <source>
        <dbReference type="SAM" id="MobiDB-lite"/>
    </source>
</evidence>
<feature type="compositionally biased region" description="Polar residues" evidence="5">
    <location>
        <begin position="38"/>
        <end position="57"/>
    </location>
</feature>
<feature type="domain" description="USP" evidence="8">
    <location>
        <begin position="560"/>
        <end position="843"/>
    </location>
</feature>
<dbReference type="PROSITE" id="PS50235">
    <property type="entry name" value="USP_3"/>
    <property type="match status" value="1"/>
</dbReference>
<keyword evidence="3" id="KW-0677">Repeat</keyword>
<dbReference type="InterPro" id="IPR028889">
    <property type="entry name" value="USP"/>
</dbReference>
<dbReference type="GO" id="GO:0004843">
    <property type="term" value="F:cysteine-type deubiquitinase activity"/>
    <property type="evidence" value="ECO:0007669"/>
    <property type="project" value="InterPro"/>
</dbReference>
<feature type="region of interest" description="Disordered" evidence="5">
    <location>
        <begin position="1"/>
        <end position="261"/>
    </location>
</feature>
<dbReference type="eggNOG" id="KOG1863">
    <property type="taxonomic scope" value="Eukaryota"/>
</dbReference>
<dbReference type="SUPFAM" id="SSF49599">
    <property type="entry name" value="TRAF domain-like"/>
    <property type="match status" value="2"/>
</dbReference>
<dbReference type="InterPro" id="IPR001394">
    <property type="entry name" value="Peptidase_C19_UCH"/>
</dbReference>
<feature type="domain" description="RING-type" evidence="6">
    <location>
        <begin position="1517"/>
        <end position="1552"/>
    </location>
</feature>
<dbReference type="Pfam" id="PF02493">
    <property type="entry name" value="MORN"/>
    <property type="match status" value="4"/>
</dbReference>
<comment type="subcellular location">
    <subcellularLocation>
        <location evidence="1">Cytoplasm</location>
    </subcellularLocation>
</comment>